<keyword evidence="3" id="KW-0717">Septation</keyword>
<comment type="caution">
    <text evidence="8">The sequence shown here is derived from an EMBL/GenBank/DDBJ whole genome shotgun (WGS) entry which is preliminary data.</text>
</comment>
<dbReference type="GO" id="GO:0000902">
    <property type="term" value="P:cell morphogenesis"/>
    <property type="evidence" value="ECO:0007669"/>
    <property type="project" value="InterPro"/>
</dbReference>
<dbReference type="GO" id="GO:1901891">
    <property type="term" value="P:regulation of cell septum assembly"/>
    <property type="evidence" value="ECO:0007669"/>
    <property type="project" value="InterPro"/>
</dbReference>
<dbReference type="Pfam" id="PF22642">
    <property type="entry name" value="MinC_N_1"/>
    <property type="match status" value="1"/>
</dbReference>
<dbReference type="PANTHER" id="PTHR34108">
    <property type="entry name" value="SEPTUM SITE-DETERMINING PROTEIN MINC"/>
    <property type="match status" value="1"/>
</dbReference>
<feature type="domain" description="Septum site-determining protein MinC N-terminal" evidence="7">
    <location>
        <begin position="4"/>
        <end position="80"/>
    </location>
</feature>
<organism evidence="8 9">
    <name type="scientific">Lacticaseibacillus saniviri JCM 17471 = DSM 24301</name>
    <dbReference type="NCBI Taxonomy" id="1293598"/>
    <lineage>
        <taxon>Bacteria</taxon>
        <taxon>Bacillati</taxon>
        <taxon>Bacillota</taxon>
        <taxon>Bacilli</taxon>
        <taxon>Lactobacillales</taxon>
        <taxon>Lactobacillaceae</taxon>
        <taxon>Lacticaseibacillus</taxon>
    </lineage>
</organism>
<dbReference type="InterPro" id="IPR005526">
    <property type="entry name" value="Septum_form_inhib_MinC_C"/>
</dbReference>
<dbReference type="STRING" id="1293598.IV56_GL001525"/>
<dbReference type="InterPro" id="IPR016098">
    <property type="entry name" value="CAP/MinC_C"/>
</dbReference>
<accession>A0A0R2MXM7</accession>
<dbReference type="PANTHER" id="PTHR34108:SF1">
    <property type="entry name" value="SEPTUM SITE-DETERMINING PROTEIN MINC"/>
    <property type="match status" value="1"/>
</dbReference>
<protein>
    <submittedName>
        <fullName evidence="8">Septum formation inhibitor</fullName>
    </submittedName>
</protein>
<evidence type="ECO:0000256" key="2">
    <source>
        <dbReference type="ARBA" id="ARBA00022618"/>
    </source>
</evidence>
<dbReference type="SUPFAM" id="SSF63848">
    <property type="entry name" value="Cell-division inhibitor MinC, C-terminal domain"/>
    <property type="match status" value="1"/>
</dbReference>
<dbReference type="InterPro" id="IPR013033">
    <property type="entry name" value="MinC"/>
</dbReference>
<dbReference type="PATRIC" id="fig|1293598.4.peg.1590"/>
<reference evidence="8 9" key="1">
    <citation type="journal article" date="2015" name="Genome Announc.">
        <title>Expanding the biotechnology potential of lactobacilli through comparative genomics of 213 strains and associated genera.</title>
        <authorList>
            <person name="Sun Z."/>
            <person name="Harris H.M."/>
            <person name="McCann A."/>
            <person name="Guo C."/>
            <person name="Argimon S."/>
            <person name="Zhang W."/>
            <person name="Yang X."/>
            <person name="Jeffery I.B."/>
            <person name="Cooney J.C."/>
            <person name="Kagawa T.F."/>
            <person name="Liu W."/>
            <person name="Song Y."/>
            <person name="Salvetti E."/>
            <person name="Wrobel A."/>
            <person name="Rasinkangas P."/>
            <person name="Parkhill J."/>
            <person name="Rea M.C."/>
            <person name="O'Sullivan O."/>
            <person name="Ritari J."/>
            <person name="Douillard F.P."/>
            <person name="Paul Ross R."/>
            <person name="Yang R."/>
            <person name="Briner A.E."/>
            <person name="Felis G.E."/>
            <person name="de Vos W.M."/>
            <person name="Barrangou R."/>
            <person name="Klaenhammer T.R."/>
            <person name="Caufield P.W."/>
            <person name="Cui Y."/>
            <person name="Zhang H."/>
            <person name="O'Toole P.W."/>
        </authorList>
    </citation>
    <scope>NUCLEOTIDE SEQUENCE [LARGE SCALE GENOMIC DNA]</scope>
    <source>
        <strain evidence="8 9">DSM 24301</strain>
    </source>
</reference>
<dbReference type="RefSeq" id="WP_147660971.1">
    <property type="nucleotide sequence ID" value="NZ_JQCE01000005.1"/>
</dbReference>
<evidence type="ECO:0000259" key="7">
    <source>
        <dbReference type="Pfam" id="PF22642"/>
    </source>
</evidence>
<feature type="domain" description="Septum formation inhibitor MinC C-terminal" evidence="6">
    <location>
        <begin position="105"/>
        <end position="183"/>
    </location>
</feature>
<name>A0A0R2MXM7_9LACO</name>
<dbReference type="Gene3D" id="3.30.160.540">
    <property type="match status" value="1"/>
</dbReference>
<evidence type="ECO:0000313" key="9">
    <source>
        <dbReference type="Proteomes" id="UP000050969"/>
    </source>
</evidence>
<evidence type="ECO:0000259" key="6">
    <source>
        <dbReference type="Pfam" id="PF03775"/>
    </source>
</evidence>
<gene>
    <name evidence="8" type="ORF">IV56_GL001525</name>
</gene>
<keyword evidence="2" id="KW-0132">Cell division</keyword>
<comment type="similarity">
    <text evidence="1">Belongs to the MinC family.</text>
</comment>
<evidence type="ECO:0000256" key="4">
    <source>
        <dbReference type="ARBA" id="ARBA00023306"/>
    </source>
</evidence>
<dbReference type="EMBL" id="JQCE01000005">
    <property type="protein sequence ID" value="KRO18392.1"/>
    <property type="molecule type" value="Genomic_DNA"/>
</dbReference>
<dbReference type="InterPro" id="IPR055219">
    <property type="entry name" value="MinC_N_1"/>
</dbReference>
<keyword evidence="4" id="KW-0131">Cell cycle</keyword>
<keyword evidence="9" id="KW-1185">Reference proteome</keyword>
<proteinExistence type="inferred from homology"/>
<dbReference type="Proteomes" id="UP000050969">
    <property type="component" value="Unassembled WGS sequence"/>
</dbReference>
<dbReference type="Pfam" id="PF03775">
    <property type="entry name" value="MinC_C"/>
    <property type="match status" value="1"/>
</dbReference>
<evidence type="ECO:0000313" key="8">
    <source>
        <dbReference type="EMBL" id="KRO18392.1"/>
    </source>
</evidence>
<evidence type="ECO:0000256" key="3">
    <source>
        <dbReference type="ARBA" id="ARBA00023210"/>
    </source>
</evidence>
<dbReference type="InterPro" id="IPR036145">
    <property type="entry name" value="MinC_C_sf"/>
</dbReference>
<evidence type="ECO:0000256" key="5">
    <source>
        <dbReference type="ARBA" id="ARBA00046874"/>
    </source>
</evidence>
<dbReference type="AlphaFoldDB" id="A0A0R2MXM7"/>
<dbReference type="Gene3D" id="2.160.20.70">
    <property type="match status" value="1"/>
</dbReference>
<comment type="subunit">
    <text evidence="5">Interacts with MinD and FtsZ.</text>
</comment>
<evidence type="ECO:0000256" key="1">
    <source>
        <dbReference type="ARBA" id="ARBA00006291"/>
    </source>
</evidence>
<dbReference type="GO" id="GO:0000917">
    <property type="term" value="P:division septum assembly"/>
    <property type="evidence" value="ECO:0007669"/>
    <property type="project" value="UniProtKB-KW"/>
</dbReference>
<sequence length="218" mass="24252">MEAVILKGRKEGFELQLADWADFEVIMPQLETLLTQLNHDTATEAVAFVLETGNRLLVDNQVQRIEELFDRFPRFSIKQIHSLVGNVEELRARYQQAMPHLAGGVIRSGQIVEYPGDVIFTGSLHKSATIKATGSVLILGDVSGLIIAGSEGDTQAVIAGDVSHASQIRIADTVEIIEDRKQSGSLLSYINDLHILEHGDIVRLKELRPRLFRKMEEL</sequence>